<proteinExistence type="predicted"/>
<dbReference type="RefSeq" id="WP_207567520.1">
    <property type="nucleotide sequence ID" value="NZ_CP071446.1"/>
</dbReference>
<dbReference type="Gene3D" id="3.40.220.10">
    <property type="entry name" value="Leucine Aminopeptidase, subunit E, domain 1"/>
    <property type="match status" value="1"/>
</dbReference>
<name>A0ABX7S880_9BACT</name>
<dbReference type="EMBL" id="CP071446">
    <property type="protein sequence ID" value="QTA38803.1"/>
    <property type="molecule type" value="Genomic_DNA"/>
</dbReference>
<dbReference type="SUPFAM" id="SSF52949">
    <property type="entry name" value="Macro domain-like"/>
    <property type="match status" value="1"/>
</dbReference>
<dbReference type="InterPro" id="IPR050892">
    <property type="entry name" value="ADP-ribose_metab_enzymes"/>
</dbReference>
<dbReference type="PANTHER" id="PTHR12521:SF0">
    <property type="entry name" value="ADP-RIBOSE GLYCOHYDROLASE OARD1"/>
    <property type="match status" value="1"/>
</dbReference>
<sequence>MIELSPYSVFEHVDIADAIINTINTKGYMGKGLALEFALRFPEMNEEYKKLCQKNEIKPGGIFKSEQNISYYSSLAPEKRSKKKILIYNMATKDDYKLPSKYEWIEKGLKELLKFINEDKVRTIVIPKLGAGLGKLKWDKVEELIVRYLHALNLKIVIALDLYSGPVENYAIKKVENKLFLKDTLFEKKIGVKIERFRDLMKLEGIGKKKYSKLLNECF</sequence>
<reference evidence="3 4" key="1">
    <citation type="submission" date="2021-03" db="EMBL/GenBank/DDBJ databases">
        <title>Thermosipho ferrireducens sp.nov., an anaerobic thermophilic iron-reducing bacterium isolated from a deep-sea hydrothermal sulfide deposits.</title>
        <authorList>
            <person name="Zeng X."/>
            <person name="Chen Y."/>
            <person name="Shao Z."/>
        </authorList>
    </citation>
    <scope>NUCLEOTIDE SEQUENCE [LARGE SCALE GENOMIC DNA]</scope>
    <source>
        <strain evidence="3 4">JL129W03</strain>
    </source>
</reference>
<protein>
    <submittedName>
        <fullName evidence="3">Macro domain-containing protein</fullName>
    </submittedName>
</protein>
<evidence type="ECO:0000256" key="1">
    <source>
        <dbReference type="ARBA" id="ARBA00035885"/>
    </source>
</evidence>
<dbReference type="SMART" id="SM00506">
    <property type="entry name" value="A1pp"/>
    <property type="match status" value="1"/>
</dbReference>
<dbReference type="PROSITE" id="PS51154">
    <property type="entry name" value="MACRO"/>
    <property type="match status" value="1"/>
</dbReference>
<organism evidence="3 4">
    <name type="scientific">Thermosipho ferrireducens</name>
    <dbReference type="NCBI Taxonomy" id="2571116"/>
    <lineage>
        <taxon>Bacteria</taxon>
        <taxon>Thermotogati</taxon>
        <taxon>Thermotogota</taxon>
        <taxon>Thermotogae</taxon>
        <taxon>Thermotogales</taxon>
        <taxon>Fervidobacteriaceae</taxon>
        <taxon>Thermosipho</taxon>
    </lineage>
</organism>
<accession>A0ABX7S880</accession>
<evidence type="ECO:0000259" key="2">
    <source>
        <dbReference type="PROSITE" id="PS51154"/>
    </source>
</evidence>
<keyword evidence="4" id="KW-1185">Reference proteome</keyword>
<dbReference type="PANTHER" id="PTHR12521">
    <property type="entry name" value="PROTEIN C6ORF130"/>
    <property type="match status" value="1"/>
</dbReference>
<dbReference type="Pfam" id="PF01661">
    <property type="entry name" value="Macro"/>
    <property type="match status" value="1"/>
</dbReference>
<evidence type="ECO:0000313" key="3">
    <source>
        <dbReference type="EMBL" id="QTA38803.1"/>
    </source>
</evidence>
<feature type="domain" description="Macro" evidence="2">
    <location>
        <begin position="1"/>
        <end position="171"/>
    </location>
</feature>
<evidence type="ECO:0000313" key="4">
    <source>
        <dbReference type="Proteomes" id="UP000671862"/>
    </source>
</evidence>
<comment type="catalytic activity">
    <reaction evidence="1">
        <text>an N-(ADP-alpha-D-ribosyl)-thymidine in DNA + H2O = a thymidine in DNA + ADP-D-ribose</text>
        <dbReference type="Rhea" id="RHEA:71655"/>
        <dbReference type="Rhea" id="RHEA-COMP:13556"/>
        <dbReference type="Rhea" id="RHEA-COMP:18051"/>
        <dbReference type="ChEBI" id="CHEBI:15377"/>
        <dbReference type="ChEBI" id="CHEBI:57967"/>
        <dbReference type="ChEBI" id="CHEBI:137386"/>
        <dbReference type="ChEBI" id="CHEBI:191199"/>
    </reaction>
    <physiologicalReaction direction="left-to-right" evidence="1">
        <dbReference type="Rhea" id="RHEA:71656"/>
    </physiologicalReaction>
</comment>
<dbReference type="InterPro" id="IPR002589">
    <property type="entry name" value="Macro_dom"/>
</dbReference>
<gene>
    <name evidence="3" type="ORF">JYK00_04660</name>
</gene>
<dbReference type="Proteomes" id="UP000671862">
    <property type="component" value="Chromosome"/>
</dbReference>
<dbReference type="InterPro" id="IPR043472">
    <property type="entry name" value="Macro_dom-like"/>
</dbReference>